<sequence>MQTQTRITPEDIRQIAFTLVDRHGVKALGYADQAVGEMEELGDAPRADAWRALKSVVEDALAGRIGRDGGITLH</sequence>
<accession>A0ABU7LXX3</accession>
<evidence type="ECO:0000313" key="1">
    <source>
        <dbReference type="EMBL" id="MEE2566296.1"/>
    </source>
</evidence>
<dbReference type="EMBL" id="JAZDRO010000002">
    <property type="protein sequence ID" value="MEE2566296.1"/>
    <property type="molecule type" value="Genomic_DNA"/>
</dbReference>
<gene>
    <name evidence="1" type="ORF">V0U35_06345</name>
</gene>
<name>A0ABU7LXX3_9PROT</name>
<organism evidence="1 2">
    <name type="scientific">Hyphobacterium marinum</name>
    <dbReference type="NCBI Taxonomy" id="3116574"/>
    <lineage>
        <taxon>Bacteria</taxon>
        <taxon>Pseudomonadati</taxon>
        <taxon>Pseudomonadota</taxon>
        <taxon>Alphaproteobacteria</taxon>
        <taxon>Maricaulales</taxon>
        <taxon>Maricaulaceae</taxon>
        <taxon>Hyphobacterium</taxon>
    </lineage>
</organism>
<protein>
    <submittedName>
        <fullName evidence="1">Uncharacterized protein</fullName>
    </submittedName>
</protein>
<comment type="caution">
    <text evidence="1">The sequence shown here is derived from an EMBL/GenBank/DDBJ whole genome shotgun (WGS) entry which is preliminary data.</text>
</comment>
<proteinExistence type="predicted"/>
<reference evidence="1 2" key="1">
    <citation type="submission" date="2024-01" db="EMBL/GenBank/DDBJ databases">
        <title>Hyphobacterium bacterium isolated from marine sediment.</title>
        <authorList>
            <person name="Zhao S."/>
        </authorList>
    </citation>
    <scope>NUCLEOTIDE SEQUENCE [LARGE SCALE GENOMIC DNA]</scope>
    <source>
        <strain evidence="1 2">Y60-23</strain>
    </source>
</reference>
<dbReference type="RefSeq" id="WP_330195836.1">
    <property type="nucleotide sequence ID" value="NZ_JAZDRO010000002.1"/>
</dbReference>
<evidence type="ECO:0000313" key="2">
    <source>
        <dbReference type="Proteomes" id="UP001310692"/>
    </source>
</evidence>
<dbReference type="Proteomes" id="UP001310692">
    <property type="component" value="Unassembled WGS sequence"/>
</dbReference>
<keyword evidence="2" id="KW-1185">Reference proteome</keyword>